<protein>
    <submittedName>
        <fullName evidence="2">Uncharacterized protein</fullName>
    </submittedName>
</protein>
<name>A0A1D3D8I6_9EIME</name>
<keyword evidence="3" id="KW-1185">Reference proteome</keyword>
<comment type="caution">
    <text evidence="2">The sequence shown here is derived from an EMBL/GenBank/DDBJ whole genome shotgun (WGS) entry which is preliminary data.</text>
</comment>
<feature type="region of interest" description="Disordered" evidence="1">
    <location>
        <begin position="33"/>
        <end position="76"/>
    </location>
</feature>
<dbReference type="EMBL" id="JROU02000275">
    <property type="protein sequence ID" value="OEH79786.1"/>
    <property type="molecule type" value="Genomic_DNA"/>
</dbReference>
<dbReference type="InParanoid" id="A0A1D3D8I6"/>
<feature type="compositionally biased region" description="Basic and acidic residues" evidence="1">
    <location>
        <begin position="54"/>
        <end position="64"/>
    </location>
</feature>
<evidence type="ECO:0000256" key="1">
    <source>
        <dbReference type="SAM" id="MobiDB-lite"/>
    </source>
</evidence>
<sequence>MGKETLVEAVHCASREHLLRCCRPVGGKSACETLPESGDSSQEGAKRLQVWVHPKRERERDHSPAEGNGPRLPHAC</sequence>
<reference evidence="2 3" key="1">
    <citation type="journal article" date="2016" name="BMC Genomics">
        <title>Comparative genomics reveals Cyclospora cayetanensis possesses coccidia-like metabolism and invasion components but unique surface antigens.</title>
        <authorList>
            <person name="Liu S."/>
            <person name="Wang L."/>
            <person name="Zheng H."/>
            <person name="Xu Z."/>
            <person name="Roellig D.M."/>
            <person name="Li N."/>
            <person name="Frace M.A."/>
            <person name="Tang K."/>
            <person name="Arrowood M.J."/>
            <person name="Moss D.M."/>
            <person name="Zhang L."/>
            <person name="Feng Y."/>
            <person name="Xiao L."/>
        </authorList>
    </citation>
    <scope>NUCLEOTIDE SEQUENCE [LARGE SCALE GENOMIC DNA]</scope>
    <source>
        <strain evidence="2 3">CHN_HEN01</strain>
    </source>
</reference>
<dbReference type="VEuPathDB" id="ToxoDB:cyc_08649"/>
<accession>A0A1D3D8I6</accession>
<proteinExistence type="predicted"/>
<organism evidence="2 3">
    <name type="scientific">Cyclospora cayetanensis</name>
    <dbReference type="NCBI Taxonomy" id="88456"/>
    <lineage>
        <taxon>Eukaryota</taxon>
        <taxon>Sar</taxon>
        <taxon>Alveolata</taxon>
        <taxon>Apicomplexa</taxon>
        <taxon>Conoidasida</taxon>
        <taxon>Coccidia</taxon>
        <taxon>Eucoccidiorida</taxon>
        <taxon>Eimeriorina</taxon>
        <taxon>Eimeriidae</taxon>
        <taxon>Cyclospora</taxon>
    </lineage>
</organism>
<dbReference type="AlphaFoldDB" id="A0A1D3D8I6"/>
<evidence type="ECO:0000313" key="3">
    <source>
        <dbReference type="Proteomes" id="UP000095192"/>
    </source>
</evidence>
<evidence type="ECO:0000313" key="2">
    <source>
        <dbReference type="EMBL" id="OEH79786.1"/>
    </source>
</evidence>
<gene>
    <name evidence="2" type="ORF">cyc_08649</name>
</gene>
<dbReference type="Proteomes" id="UP000095192">
    <property type="component" value="Unassembled WGS sequence"/>
</dbReference>